<dbReference type="EMBL" id="MU853405">
    <property type="protein sequence ID" value="KAK4135881.1"/>
    <property type="molecule type" value="Genomic_DNA"/>
</dbReference>
<sequence>MARPANVAVRESRRRSTPLDVERINVMKALTAAEHSRRQFILNFAASRDTRLLIPGQKSGAVKAAEEWVAVWLNKTGIDNVNNEFFKYTVDARLWITHVGGDVDFPFAFMRGATVTPGAASTETEPKAEVSLADQIFQTDHNDLGTVTTRTADPETESIRARAPSTQQPRPSASSSPQVRRQQPGKKRELEEVLSDKKRSISMTSFEELNPSKSGQEKFPFFQRLGRSLSRRMSSI</sequence>
<dbReference type="Proteomes" id="UP001304895">
    <property type="component" value="Unassembled WGS sequence"/>
</dbReference>
<dbReference type="AlphaFoldDB" id="A0AAN6UND6"/>
<feature type="compositionally biased region" description="Polar residues" evidence="1">
    <location>
        <begin position="201"/>
        <end position="214"/>
    </location>
</feature>
<proteinExistence type="predicted"/>
<evidence type="ECO:0000313" key="3">
    <source>
        <dbReference type="Proteomes" id="UP001304895"/>
    </source>
</evidence>
<comment type="caution">
    <text evidence="2">The sequence shown here is derived from an EMBL/GenBank/DDBJ whole genome shotgun (WGS) entry which is preliminary data.</text>
</comment>
<organism evidence="2 3">
    <name type="scientific">Trichocladium antarcticum</name>
    <dbReference type="NCBI Taxonomy" id="1450529"/>
    <lineage>
        <taxon>Eukaryota</taxon>
        <taxon>Fungi</taxon>
        <taxon>Dikarya</taxon>
        <taxon>Ascomycota</taxon>
        <taxon>Pezizomycotina</taxon>
        <taxon>Sordariomycetes</taxon>
        <taxon>Sordariomycetidae</taxon>
        <taxon>Sordariales</taxon>
        <taxon>Chaetomiaceae</taxon>
        <taxon>Trichocladium</taxon>
    </lineage>
</organism>
<feature type="compositionally biased region" description="Basic and acidic residues" evidence="1">
    <location>
        <begin position="186"/>
        <end position="199"/>
    </location>
</feature>
<reference evidence="2" key="1">
    <citation type="journal article" date="2023" name="Mol. Phylogenet. Evol.">
        <title>Genome-scale phylogeny and comparative genomics of the fungal order Sordariales.</title>
        <authorList>
            <person name="Hensen N."/>
            <person name="Bonometti L."/>
            <person name="Westerberg I."/>
            <person name="Brannstrom I.O."/>
            <person name="Guillou S."/>
            <person name="Cros-Aarteil S."/>
            <person name="Calhoun S."/>
            <person name="Haridas S."/>
            <person name="Kuo A."/>
            <person name="Mondo S."/>
            <person name="Pangilinan J."/>
            <person name="Riley R."/>
            <person name="LaButti K."/>
            <person name="Andreopoulos B."/>
            <person name="Lipzen A."/>
            <person name="Chen C."/>
            <person name="Yan M."/>
            <person name="Daum C."/>
            <person name="Ng V."/>
            <person name="Clum A."/>
            <person name="Steindorff A."/>
            <person name="Ohm R.A."/>
            <person name="Martin F."/>
            <person name="Silar P."/>
            <person name="Natvig D.O."/>
            <person name="Lalanne C."/>
            <person name="Gautier V."/>
            <person name="Ament-Velasquez S.L."/>
            <person name="Kruys A."/>
            <person name="Hutchinson M.I."/>
            <person name="Powell A.J."/>
            <person name="Barry K."/>
            <person name="Miller A.N."/>
            <person name="Grigoriev I.V."/>
            <person name="Debuchy R."/>
            <person name="Gladieux P."/>
            <person name="Hiltunen Thoren M."/>
            <person name="Johannesson H."/>
        </authorList>
    </citation>
    <scope>NUCLEOTIDE SEQUENCE</scope>
    <source>
        <strain evidence="2">CBS 123565</strain>
    </source>
</reference>
<reference evidence="2" key="2">
    <citation type="submission" date="2023-05" db="EMBL/GenBank/DDBJ databases">
        <authorList>
            <consortium name="Lawrence Berkeley National Laboratory"/>
            <person name="Steindorff A."/>
            <person name="Hensen N."/>
            <person name="Bonometti L."/>
            <person name="Westerberg I."/>
            <person name="Brannstrom I.O."/>
            <person name="Guillou S."/>
            <person name="Cros-Aarteil S."/>
            <person name="Calhoun S."/>
            <person name="Haridas S."/>
            <person name="Kuo A."/>
            <person name="Mondo S."/>
            <person name="Pangilinan J."/>
            <person name="Riley R."/>
            <person name="Labutti K."/>
            <person name="Andreopoulos B."/>
            <person name="Lipzen A."/>
            <person name="Chen C."/>
            <person name="Yanf M."/>
            <person name="Daum C."/>
            <person name="Ng V."/>
            <person name="Clum A."/>
            <person name="Ohm R."/>
            <person name="Martin F."/>
            <person name="Silar P."/>
            <person name="Natvig D."/>
            <person name="Lalanne C."/>
            <person name="Gautier V."/>
            <person name="Ament-Velasquez S.L."/>
            <person name="Kruys A."/>
            <person name="Hutchinson M.I."/>
            <person name="Powell A.J."/>
            <person name="Barry K."/>
            <person name="Miller A.N."/>
            <person name="Grigoriev I.V."/>
            <person name="Debuchy R."/>
            <person name="Gladieux P."/>
            <person name="Thoren M.H."/>
            <person name="Johannesson H."/>
        </authorList>
    </citation>
    <scope>NUCLEOTIDE SEQUENCE</scope>
    <source>
        <strain evidence="2">CBS 123565</strain>
    </source>
</reference>
<evidence type="ECO:0000256" key="1">
    <source>
        <dbReference type="SAM" id="MobiDB-lite"/>
    </source>
</evidence>
<protein>
    <submittedName>
        <fullName evidence="2">Uncharacterized protein</fullName>
    </submittedName>
</protein>
<accession>A0AAN6UND6</accession>
<gene>
    <name evidence="2" type="ORF">BT67DRAFT_448786</name>
</gene>
<evidence type="ECO:0000313" key="2">
    <source>
        <dbReference type="EMBL" id="KAK4135881.1"/>
    </source>
</evidence>
<feature type="region of interest" description="Disordered" evidence="1">
    <location>
        <begin position="141"/>
        <end position="236"/>
    </location>
</feature>
<feature type="compositionally biased region" description="Low complexity" evidence="1">
    <location>
        <begin position="164"/>
        <end position="182"/>
    </location>
</feature>
<feature type="compositionally biased region" description="Low complexity" evidence="1">
    <location>
        <begin position="224"/>
        <end position="236"/>
    </location>
</feature>
<name>A0AAN6UND6_9PEZI</name>
<keyword evidence="3" id="KW-1185">Reference proteome</keyword>